<organism evidence="3 4">
    <name type="scientific">Methylobacterium crusticola</name>
    <dbReference type="NCBI Taxonomy" id="1697972"/>
    <lineage>
        <taxon>Bacteria</taxon>
        <taxon>Pseudomonadati</taxon>
        <taxon>Pseudomonadota</taxon>
        <taxon>Alphaproteobacteria</taxon>
        <taxon>Hyphomicrobiales</taxon>
        <taxon>Methylobacteriaceae</taxon>
        <taxon>Methylobacterium</taxon>
    </lineage>
</organism>
<keyword evidence="4" id="KW-1185">Reference proteome</keyword>
<reference evidence="3" key="1">
    <citation type="journal article" date="2021" name="Front. Microbiol.">
        <title>Comprehensive Comparative Genomics and Phenotyping of Methylobacterium Species.</title>
        <authorList>
            <person name="Alessa O."/>
            <person name="Ogura Y."/>
            <person name="Fujitani Y."/>
            <person name="Takami H."/>
            <person name="Hayashi T."/>
            <person name="Sahin N."/>
            <person name="Tani A."/>
        </authorList>
    </citation>
    <scope>NUCLEOTIDE SEQUENCE</scope>
    <source>
        <strain evidence="3">KCTC 52305</strain>
    </source>
</reference>
<dbReference type="CDD" id="cd07721">
    <property type="entry name" value="yflN-like_MBL-fold"/>
    <property type="match status" value="1"/>
</dbReference>
<feature type="region of interest" description="Disordered" evidence="1">
    <location>
        <begin position="1"/>
        <end position="22"/>
    </location>
</feature>
<dbReference type="SMART" id="SM00849">
    <property type="entry name" value="Lactamase_B"/>
    <property type="match status" value="1"/>
</dbReference>
<dbReference type="InterPro" id="IPR050855">
    <property type="entry name" value="NDM-1-like"/>
</dbReference>
<sequence>MAQQIPITPAARADGPAGPDGTHAVTPDLAYQRHAIVNVAYLGPPGAGDRGWVLLDAGIMGSRAAIEAAAASRFGPGARPSAIVLTHGHFDHVGALEDLAEAWDVPVWAHPREHPYLDGRESYPPPDPGVGGGLVARLSPLFPTRPVDVGARLRQLPEDGSVPPLPGWRWLATPGHSPGHVSFWREADRLLIAGDAFVTTAQESAYAVVVQAPEMHGPPRYLTPDWESAGRSVTALAALEPEIALTGHGRPMRGPALREALHALARDFAVVAVPRHGRYVEAPLRTGADIPASLAPGNPAARRDGPP</sequence>
<dbReference type="Proteomes" id="UP001055167">
    <property type="component" value="Unassembled WGS sequence"/>
</dbReference>
<dbReference type="Gene3D" id="3.60.15.10">
    <property type="entry name" value="Ribonuclease Z/Hydroxyacylglutathione hydrolase-like"/>
    <property type="match status" value="1"/>
</dbReference>
<dbReference type="PANTHER" id="PTHR42951">
    <property type="entry name" value="METALLO-BETA-LACTAMASE DOMAIN-CONTAINING"/>
    <property type="match status" value="1"/>
</dbReference>
<dbReference type="EMBL" id="BPQH01000004">
    <property type="protein sequence ID" value="GJD48924.1"/>
    <property type="molecule type" value="Genomic_DNA"/>
</dbReference>
<reference evidence="3" key="2">
    <citation type="submission" date="2021-08" db="EMBL/GenBank/DDBJ databases">
        <authorList>
            <person name="Tani A."/>
            <person name="Ola A."/>
            <person name="Ogura Y."/>
            <person name="Katsura K."/>
            <person name="Hayashi T."/>
        </authorList>
    </citation>
    <scope>NUCLEOTIDE SEQUENCE</scope>
    <source>
        <strain evidence="3">KCTC 52305</strain>
    </source>
</reference>
<name>A0ABQ4QVF5_9HYPH</name>
<protein>
    <submittedName>
        <fullName evidence="3">Metallo-hydrolase YflN</fullName>
    </submittedName>
</protein>
<accession>A0ABQ4QVF5</accession>
<evidence type="ECO:0000313" key="3">
    <source>
        <dbReference type="EMBL" id="GJD48924.1"/>
    </source>
</evidence>
<feature type="domain" description="Metallo-beta-lactamase" evidence="2">
    <location>
        <begin position="36"/>
        <end position="248"/>
    </location>
</feature>
<evidence type="ECO:0000259" key="2">
    <source>
        <dbReference type="SMART" id="SM00849"/>
    </source>
</evidence>
<dbReference type="InterPro" id="IPR036866">
    <property type="entry name" value="RibonucZ/Hydroxyglut_hydro"/>
</dbReference>
<dbReference type="SUPFAM" id="SSF56281">
    <property type="entry name" value="Metallo-hydrolase/oxidoreductase"/>
    <property type="match status" value="1"/>
</dbReference>
<gene>
    <name evidence="3" type="primary">yflN</name>
    <name evidence="3" type="ORF">OPKNFCMD_1650</name>
</gene>
<comment type="caution">
    <text evidence="3">The sequence shown here is derived from an EMBL/GenBank/DDBJ whole genome shotgun (WGS) entry which is preliminary data.</text>
</comment>
<proteinExistence type="predicted"/>
<dbReference type="RefSeq" id="WP_128562261.1">
    <property type="nucleotide sequence ID" value="NZ_BPQH01000004.1"/>
</dbReference>
<evidence type="ECO:0000313" key="4">
    <source>
        <dbReference type="Proteomes" id="UP001055167"/>
    </source>
</evidence>
<evidence type="ECO:0000256" key="1">
    <source>
        <dbReference type="SAM" id="MobiDB-lite"/>
    </source>
</evidence>
<dbReference type="Pfam" id="PF00753">
    <property type="entry name" value="Lactamase_B"/>
    <property type="match status" value="1"/>
</dbReference>
<dbReference type="InterPro" id="IPR001279">
    <property type="entry name" value="Metallo-B-lactamas"/>
</dbReference>
<feature type="compositionally biased region" description="Low complexity" evidence="1">
    <location>
        <begin position="9"/>
        <end position="21"/>
    </location>
</feature>
<dbReference type="PANTHER" id="PTHR42951:SF17">
    <property type="entry name" value="METALLO-BETA-LACTAMASE DOMAIN-CONTAINING PROTEIN"/>
    <property type="match status" value="1"/>
</dbReference>